<dbReference type="InParanoid" id="B8MCP5"/>
<dbReference type="EMBL" id="EQ962655">
    <property type="protein sequence ID" value="EED18947.1"/>
    <property type="molecule type" value="Genomic_DNA"/>
</dbReference>
<protein>
    <submittedName>
        <fullName evidence="2">Uncharacterized protein</fullName>
    </submittedName>
</protein>
<reference evidence="3" key="1">
    <citation type="journal article" date="2015" name="Genome Announc.">
        <title>Genome sequence of the AIDS-associated pathogen Penicillium marneffei (ATCC18224) and its near taxonomic relative Talaromyces stipitatus (ATCC10500).</title>
        <authorList>
            <person name="Nierman W.C."/>
            <person name="Fedorova-Abrams N.D."/>
            <person name="Andrianopoulos A."/>
        </authorList>
    </citation>
    <scope>NUCLEOTIDE SEQUENCE [LARGE SCALE GENOMIC DNA]</scope>
    <source>
        <strain evidence="3">ATCC 10500 / CBS 375.48 / QM 6759 / NRRL 1006</strain>
    </source>
</reference>
<proteinExistence type="predicted"/>
<feature type="compositionally biased region" description="Polar residues" evidence="1">
    <location>
        <begin position="69"/>
        <end position="81"/>
    </location>
</feature>
<dbReference type="VEuPathDB" id="FungiDB:TSTA_126550"/>
<dbReference type="PhylomeDB" id="B8MCP5"/>
<dbReference type="HOGENOM" id="CLU_1866462_0_0_1"/>
<organism evidence="2 3">
    <name type="scientific">Talaromyces stipitatus (strain ATCC 10500 / CBS 375.48 / QM 6759 / NRRL 1006)</name>
    <name type="common">Penicillium stipitatum</name>
    <dbReference type="NCBI Taxonomy" id="441959"/>
    <lineage>
        <taxon>Eukaryota</taxon>
        <taxon>Fungi</taxon>
        <taxon>Dikarya</taxon>
        <taxon>Ascomycota</taxon>
        <taxon>Pezizomycotina</taxon>
        <taxon>Eurotiomycetes</taxon>
        <taxon>Eurotiomycetidae</taxon>
        <taxon>Eurotiales</taxon>
        <taxon>Trichocomaceae</taxon>
        <taxon>Talaromyces</taxon>
        <taxon>Talaromyces sect. Talaromyces</taxon>
    </lineage>
</organism>
<dbReference type="Proteomes" id="UP000001745">
    <property type="component" value="Unassembled WGS sequence"/>
</dbReference>
<dbReference type="RefSeq" id="XP_002482939.1">
    <property type="nucleotide sequence ID" value="XM_002482894.1"/>
</dbReference>
<sequence>MYVCSIWYIQGGRGFTGAQRAAEQAIRSIQDQALHRISGAFKRTSRQAQEGSWRESTRHWKSYSEDSHAATTHTKPRSTQIMKPRYAPRASQGGPLGACQAWTASLLDNQRANEDDVAAAQRIMMGLEFGVDLTINK</sequence>
<dbReference type="AlphaFoldDB" id="B8MCP5"/>
<gene>
    <name evidence="2" type="ORF">TSTA_126550</name>
</gene>
<keyword evidence="3" id="KW-1185">Reference proteome</keyword>
<evidence type="ECO:0000313" key="3">
    <source>
        <dbReference type="Proteomes" id="UP000001745"/>
    </source>
</evidence>
<name>B8MCP5_TALSN</name>
<accession>B8MCP5</accession>
<dbReference type="GeneID" id="8099082"/>
<evidence type="ECO:0000256" key="1">
    <source>
        <dbReference type="SAM" id="MobiDB-lite"/>
    </source>
</evidence>
<feature type="region of interest" description="Disordered" evidence="1">
    <location>
        <begin position="45"/>
        <end position="94"/>
    </location>
</feature>
<feature type="compositionally biased region" description="Basic and acidic residues" evidence="1">
    <location>
        <begin position="52"/>
        <end position="68"/>
    </location>
</feature>
<evidence type="ECO:0000313" key="2">
    <source>
        <dbReference type="EMBL" id="EED18947.1"/>
    </source>
</evidence>